<dbReference type="KEGG" id="hso:HS_0807"/>
<dbReference type="PANTHER" id="PTHR30333:SF3">
    <property type="entry name" value="CYTOCHROME C-TYPE PROTEIN TORY"/>
    <property type="match status" value="1"/>
</dbReference>
<dbReference type="InterPro" id="IPR036280">
    <property type="entry name" value="Multihaem_cyt_sf"/>
</dbReference>
<feature type="binding site" description="covalent" evidence="14">
    <location>
        <position position="324"/>
    </location>
    <ligand>
        <name>heme</name>
        <dbReference type="ChEBI" id="CHEBI:30413"/>
        <label>5</label>
    </ligand>
</feature>
<feature type="binding site" description="covalent" evidence="14">
    <location>
        <position position="170"/>
    </location>
    <ligand>
        <name>heme</name>
        <dbReference type="ChEBI" id="CHEBI:30413"/>
        <label>4</label>
    </ligand>
</feature>
<organism evidence="18">
    <name type="scientific">Histophilus somni (strain 129Pt)</name>
    <name type="common">Haemophilus somnus</name>
    <dbReference type="NCBI Taxonomy" id="205914"/>
    <lineage>
        <taxon>Bacteria</taxon>
        <taxon>Pseudomonadati</taxon>
        <taxon>Pseudomonadota</taxon>
        <taxon>Gammaproteobacteria</taxon>
        <taxon>Pasteurellales</taxon>
        <taxon>Pasteurellaceae</taxon>
        <taxon>Histophilus</taxon>
    </lineage>
</organism>
<dbReference type="PIRSF" id="PIRSF000014">
    <property type="entry name" value="4_hem_cytch_TorC"/>
    <property type="match status" value="1"/>
</dbReference>
<keyword evidence="10 16" id="KW-1133">Transmembrane helix</keyword>
<evidence type="ECO:0000313" key="18">
    <source>
        <dbReference type="EMBL" id="ABI25082.1"/>
    </source>
</evidence>
<dbReference type="InterPro" id="IPR009154">
    <property type="entry name" value="Membr-bd_4haem_cyt_TorC"/>
</dbReference>
<name>Q0I3Q9_HISS1</name>
<keyword evidence="12 13" id="KW-0472">Membrane</keyword>
<evidence type="ECO:0000256" key="9">
    <source>
        <dbReference type="ARBA" id="ARBA00022982"/>
    </source>
</evidence>
<dbReference type="GO" id="GO:0005886">
    <property type="term" value="C:plasma membrane"/>
    <property type="evidence" value="ECO:0007669"/>
    <property type="project" value="UniProtKB-SubCell"/>
</dbReference>
<sequence>MGEKRMAKSNKKWLFSGIVGMLLGGIILAGVQYAMKATSTTEFCVSCHSMQQPQAEWEASIHFSNRKGIRAECADCHIPQDNVFHYVKTKVFAVKDLWHTYVTDKLPDEEAFEKHRLEMAKSVWQDLKESDSATCRSCHSFEAMEMSSQTPTAQKMHKTGIETNQTCIDCHKGIAHFMPEIEVDDTAAYGELTKHAGEFKQTDKILYSLAMSPAQLAQGDEVRLMPFAEVNDWKLQDDNVIGTIHGWQQVGAETIVYAQLGQRIMLALGDGIEKNVNVLQTVHDKVTDSEWKEVTFEINVAKNALTSNLEALNQFGNNLNQTHCSGCHAPIGADHYTANQWIGVVNSMKDRTSMTADDVRSVTIYLQRNAKDFGEKSH</sequence>
<feature type="binding site" description="axial binding residue" evidence="15">
    <location>
        <position position="139"/>
    </location>
    <ligand>
        <name>heme</name>
        <dbReference type="ChEBI" id="CHEBI:30413"/>
        <label>3</label>
    </ligand>
    <ligandPart>
        <name>Fe</name>
        <dbReference type="ChEBI" id="CHEBI:18248"/>
    </ligandPart>
</feature>
<dbReference type="GO" id="GO:0020037">
    <property type="term" value="F:heme binding"/>
    <property type="evidence" value="ECO:0007669"/>
    <property type="project" value="UniProtKB-UniRule"/>
</dbReference>
<feature type="binding site" description="axial binding residue" evidence="15">
    <location>
        <position position="171"/>
    </location>
    <ligand>
        <name>heme</name>
        <dbReference type="ChEBI" id="CHEBI:30413"/>
        <label>4</label>
    </ligand>
    <ligandPart>
        <name>Fe</name>
        <dbReference type="ChEBI" id="CHEBI:18248"/>
    </ligandPart>
</feature>
<feature type="transmembrane region" description="Helical" evidence="16">
    <location>
        <begin position="12"/>
        <end position="35"/>
    </location>
</feature>
<feature type="binding site" description="axial binding residue" evidence="15">
    <location>
        <position position="328"/>
    </location>
    <ligand>
        <name>heme</name>
        <dbReference type="ChEBI" id="CHEBI:30413"/>
        <label>5</label>
    </ligand>
    <ligandPart>
        <name>Fe</name>
        <dbReference type="ChEBI" id="CHEBI:18248"/>
    </ligandPart>
</feature>
<dbReference type="eggNOG" id="COG3005">
    <property type="taxonomic scope" value="Bacteria"/>
</dbReference>
<dbReference type="InterPro" id="IPR038266">
    <property type="entry name" value="NapC/NirT_cytc_sf"/>
</dbReference>
<dbReference type="InterPro" id="IPR051174">
    <property type="entry name" value="Cytochrome_c-type_ET"/>
</dbReference>
<evidence type="ECO:0000256" key="7">
    <source>
        <dbReference type="ARBA" id="ARBA00022692"/>
    </source>
</evidence>
<keyword evidence="11 13" id="KW-0408">Iron</keyword>
<dbReference type="FunFam" id="1.10.3820.10:FF:000001">
    <property type="entry name" value="Cytochrome c-type protein"/>
    <property type="match status" value="1"/>
</dbReference>
<comment type="PTM">
    <text evidence="14">Binds 5 heme groups per subunit.</text>
</comment>
<comment type="similarity">
    <text evidence="2 13">Belongs to the TorC/TorY family.</text>
</comment>
<keyword evidence="6 13" id="KW-0349">Heme</keyword>
<feature type="binding site" description="covalent" evidence="14">
    <location>
        <position position="327"/>
    </location>
    <ligand>
        <name>heme</name>
        <dbReference type="ChEBI" id="CHEBI:30413"/>
        <label>5</label>
    </ligand>
</feature>
<keyword evidence="4 13" id="KW-1003">Cell membrane</keyword>
<dbReference type="HOGENOM" id="CLU_058814_0_0_6"/>
<dbReference type="GO" id="GO:0009276">
    <property type="term" value="C:Gram-negative-bacterium-type cell wall"/>
    <property type="evidence" value="ECO:0007669"/>
    <property type="project" value="UniProtKB-UniRule"/>
</dbReference>
<feature type="domain" description="NapC/NirT cytochrome c N-terminal" evidence="17">
    <location>
        <begin position="8"/>
        <end position="180"/>
    </location>
</feature>
<reference evidence="18" key="1">
    <citation type="submission" date="2006-08" db="EMBL/GenBank/DDBJ databases">
        <title>Complete genome sequence of Haemophilus somnus 129PT.</title>
        <authorList>
            <person name="Copeland A."/>
            <person name="Lucas S."/>
            <person name="Lapidus A."/>
            <person name="Barry K."/>
            <person name="Glavina del Rio T."/>
            <person name="Hammon N."/>
            <person name="Dalin E."/>
            <person name="Tice H."/>
            <person name="Pitluck S."/>
            <person name="Brettin T.S."/>
            <person name="Bruce D."/>
            <person name="Challacombe J.F."/>
            <person name="Chertkov O."/>
            <person name="Detter J.C."/>
            <person name="Gilna P."/>
            <person name="Han S."/>
            <person name="Misra M."/>
            <person name="Tapia R."/>
            <person name="Thayer N.N."/>
            <person name="Xie G."/>
            <person name="Inzana T.J."/>
            <person name="Duncan A.J."/>
            <person name="Siddaramppa S."/>
            <person name="Richardson P."/>
        </authorList>
    </citation>
    <scope>NUCLEOTIDE SEQUENCE</scope>
    <source>
        <strain evidence="18">129PT</strain>
    </source>
</reference>
<proteinExistence type="inferred from homology"/>
<feature type="binding site" description="axial binding residue" evidence="15">
    <location>
        <position position="48"/>
    </location>
    <ligand>
        <name>heme</name>
        <dbReference type="ChEBI" id="CHEBI:30413"/>
        <label>1</label>
    </ligand>
    <ligandPart>
        <name>Fe</name>
        <dbReference type="ChEBI" id="CHEBI:18248"/>
    </ligandPart>
</feature>
<dbReference type="GO" id="GO:0009061">
    <property type="term" value="P:anaerobic respiration"/>
    <property type="evidence" value="ECO:0007669"/>
    <property type="project" value="TreeGrafter"/>
</dbReference>
<feature type="binding site" description="covalent" evidence="14">
    <location>
        <position position="44"/>
    </location>
    <ligand>
        <name>heme</name>
        <dbReference type="ChEBI" id="CHEBI:30413"/>
        <label>1</label>
    </ligand>
</feature>
<evidence type="ECO:0000256" key="4">
    <source>
        <dbReference type="ARBA" id="ARBA00022475"/>
    </source>
</evidence>
<evidence type="ECO:0000256" key="8">
    <source>
        <dbReference type="ARBA" id="ARBA00022723"/>
    </source>
</evidence>
<evidence type="ECO:0000256" key="13">
    <source>
        <dbReference type="PIRNR" id="PIRNR000014"/>
    </source>
</evidence>
<evidence type="ECO:0000256" key="15">
    <source>
        <dbReference type="PIRSR" id="PIRSR000014-2"/>
    </source>
</evidence>
<keyword evidence="5 13" id="KW-0997">Cell inner membrane</keyword>
<feature type="binding site" description="covalent" evidence="14">
    <location>
        <position position="73"/>
    </location>
    <ligand>
        <name>heme</name>
        <dbReference type="ChEBI" id="CHEBI:30413"/>
        <label>2</label>
    </ligand>
</feature>
<evidence type="ECO:0000256" key="6">
    <source>
        <dbReference type="ARBA" id="ARBA00022617"/>
    </source>
</evidence>
<evidence type="ECO:0000256" key="14">
    <source>
        <dbReference type="PIRSR" id="PIRSR000014-1"/>
    </source>
</evidence>
<dbReference type="GO" id="GO:0005506">
    <property type="term" value="F:iron ion binding"/>
    <property type="evidence" value="ECO:0007669"/>
    <property type="project" value="UniProtKB-UniRule"/>
</dbReference>
<feature type="binding site" description="covalent" evidence="14">
    <location>
        <position position="47"/>
    </location>
    <ligand>
        <name>heme</name>
        <dbReference type="ChEBI" id="CHEBI:30413"/>
        <label>1</label>
    </ligand>
</feature>
<dbReference type="Gene3D" id="1.10.3820.10">
    <property type="entry name" value="Di-heme elbow motif domain"/>
    <property type="match status" value="1"/>
</dbReference>
<dbReference type="AlphaFoldDB" id="Q0I3Q9"/>
<evidence type="ECO:0000256" key="2">
    <source>
        <dbReference type="ARBA" id="ARBA00006417"/>
    </source>
</evidence>
<evidence type="ECO:0000256" key="12">
    <source>
        <dbReference type="ARBA" id="ARBA00023136"/>
    </source>
</evidence>
<feature type="binding site" description="covalent" evidence="14">
    <location>
        <position position="138"/>
    </location>
    <ligand>
        <name>heme</name>
        <dbReference type="ChEBI" id="CHEBI:30413"/>
        <label>3</label>
    </ligand>
</feature>
<evidence type="ECO:0000256" key="1">
    <source>
        <dbReference type="ARBA" id="ARBA00004249"/>
    </source>
</evidence>
<evidence type="ECO:0000256" key="3">
    <source>
        <dbReference type="ARBA" id="ARBA00022448"/>
    </source>
</evidence>
<dbReference type="PANTHER" id="PTHR30333">
    <property type="entry name" value="CYTOCHROME C-TYPE PROTEIN"/>
    <property type="match status" value="1"/>
</dbReference>
<evidence type="ECO:0000256" key="5">
    <source>
        <dbReference type="ARBA" id="ARBA00022519"/>
    </source>
</evidence>
<comment type="subcellular location">
    <subcellularLocation>
        <location evidence="1">Cell inner membrane</location>
        <topology evidence="1">Single-pass type II membrane protein</topology>
    </subcellularLocation>
</comment>
<gene>
    <name evidence="18" type="primary">torY</name>
    <name evidence="18" type="ordered locus">HS_0807</name>
</gene>
<dbReference type="InterPro" id="IPR005126">
    <property type="entry name" value="NapC/NirT_cyt_c_N"/>
</dbReference>
<dbReference type="SUPFAM" id="SSF48695">
    <property type="entry name" value="Multiheme cytochromes"/>
    <property type="match status" value="1"/>
</dbReference>
<evidence type="ECO:0000256" key="16">
    <source>
        <dbReference type="SAM" id="Phobius"/>
    </source>
</evidence>
<accession>Q0I3Q9</accession>
<protein>
    <recommendedName>
        <fullName evidence="13">Cytochrome c-type protein</fullName>
    </recommendedName>
</protein>
<dbReference type="GO" id="GO:0009055">
    <property type="term" value="F:electron transfer activity"/>
    <property type="evidence" value="ECO:0007669"/>
    <property type="project" value="UniProtKB-UniRule"/>
</dbReference>
<evidence type="ECO:0000256" key="10">
    <source>
        <dbReference type="ARBA" id="ARBA00022989"/>
    </source>
</evidence>
<evidence type="ECO:0000256" key="11">
    <source>
        <dbReference type="ARBA" id="ARBA00023004"/>
    </source>
</evidence>
<keyword evidence="3 13" id="KW-0813">Transport</keyword>
<feature type="binding site" description="axial binding residue" evidence="15">
    <location>
        <position position="77"/>
    </location>
    <ligand>
        <name>heme</name>
        <dbReference type="ChEBI" id="CHEBI:30413"/>
        <label>2</label>
    </ligand>
    <ligandPart>
        <name>Fe</name>
        <dbReference type="ChEBI" id="CHEBI:18248"/>
    </ligandPart>
</feature>
<dbReference type="Pfam" id="PF03264">
    <property type="entry name" value="Cytochrom_NNT"/>
    <property type="match status" value="1"/>
</dbReference>
<feature type="binding site" description="covalent" evidence="14">
    <location>
        <position position="167"/>
    </location>
    <ligand>
        <name>heme</name>
        <dbReference type="ChEBI" id="CHEBI:30413"/>
        <label>4</label>
    </ligand>
</feature>
<feature type="binding site" description="covalent" evidence="14">
    <location>
        <position position="135"/>
    </location>
    <ligand>
        <name>heme</name>
        <dbReference type="ChEBI" id="CHEBI:30413"/>
        <label>3</label>
    </ligand>
</feature>
<keyword evidence="7 16" id="KW-0812">Transmembrane</keyword>
<dbReference type="EMBL" id="CP000436">
    <property type="protein sequence ID" value="ABI25082.1"/>
    <property type="molecule type" value="Genomic_DNA"/>
</dbReference>
<keyword evidence="9 13" id="KW-0249">Electron transport</keyword>
<evidence type="ECO:0000259" key="17">
    <source>
        <dbReference type="Pfam" id="PF03264"/>
    </source>
</evidence>
<feature type="binding site" description="covalent" evidence="14">
    <location>
        <position position="76"/>
    </location>
    <ligand>
        <name>heme</name>
        <dbReference type="ChEBI" id="CHEBI:30413"/>
        <label>2</label>
    </ligand>
</feature>
<keyword evidence="8 13" id="KW-0479">Metal-binding</keyword>